<keyword evidence="3" id="KW-1185">Reference proteome</keyword>
<comment type="caution">
    <text evidence="2">The sequence shown here is derived from an EMBL/GenBank/DDBJ whole genome shotgun (WGS) entry which is preliminary data.</text>
</comment>
<feature type="region of interest" description="Disordered" evidence="1">
    <location>
        <begin position="39"/>
        <end position="76"/>
    </location>
</feature>
<evidence type="ECO:0000256" key="1">
    <source>
        <dbReference type="SAM" id="MobiDB-lite"/>
    </source>
</evidence>
<dbReference type="RefSeq" id="WP_307238792.1">
    <property type="nucleotide sequence ID" value="NZ_JAUSQZ010000001.1"/>
</dbReference>
<proteinExistence type="predicted"/>
<organism evidence="2 3">
    <name type="scientific">Kineosporia succinea</name>
    <dbReference type="NCBI Taxonomy" id="84632"/>
    <lineage>
        <taxon>Bacteria</taxon>
        <taxon>Bacillati</taxon>
        <taxon>Actinomycetota</taxon>
        <taxon>Actinomycetes</taxon>
        <taxon>Kineosporiales</taxon>
        <taxon>Kineosporiaceae</taxon>
        <taxon>Kineosporia</taxon>
    </lineage>
</organism>
<reference evidence="2 3" key="1">
    <citation type="submission" date="2023-07" db="EMBL/GenBank/DDBJ databases">
        <title>Sequencing the genomes of 1000 actinobacteria strains.</title>
        <authorList>
            <person name="Klenk H.-P."/>
        </authorList>
    </citation>
    <scope>NUCLEOTIDE SEQUENCE [LARGE SCALE GENOMIC DNA]</scope>
    <source>
        <strain evidence="2 3">DSM 44388</strain>
    </source>
</reference>
<sequence length="76" mass="8206">MYIRVSQERVIAGLMRIPGEVIQVDEAIGDQAIRDGYARKVDGRAKSKLPPGTTSPPVDRTGAKQNPTSSQDANVK</sequence>
<dbReference type="Proteomes" id="UP001235712">
    <property type="component" value="Unassembled WGS sequence"/>
</dbReference>
<evidence type="ECO:0000313" key="2">
    <source>
        <dbReference type="EMBL" id="MDP9825226.1"/>
    </source>
</evidence>
<evidence type="ECO:0000313" key="3">
    <source>
        <dbReference type="Proteomes" id="UP001235712"/>
    </source>
</evidence>
<protein>
    <submittedName>
        <fullName evidence="2">Uncharacterized protein</fullName>
    </submittedName>
</protein>
<feature type="compositionally biased region" description="Polar residues" evidence="1">
    <location>
        <begin position="63"/>
        <end position="76"/>
    </location>
</feature>
<accession>A0ABT9NY39</accession>
<name>A0ABT9NY39_9ACTN</name>
<dbReference type="EMBL" id="JAUSQZ010000001">
    <property type="protein sequence ID" value="MDP9825226.1"/>
    <property type="molecule type" value="Genomic_DNA"/>
</dbReference>
<gene>
    <name evidence="2" type="ORF">J2S57_000975</name>
</gene>